<accession>A0A0E9MN40</accession>
<keyword evidence="3" id="KW-0378">Hydrolase</keyword>
<evidence type="ECO:0000256" key="2">
    <source>
        <dbReference type="ARBA" id="ARBA00022670"/>
    </source>
</evidence>
<dbReference type="OrthoDB" id="7535165at2"/>
<feature type="transmembrane region" description="Helical" evidence="5">
    <location>
        <begin position="12"/>
        <end position="34"/>
    </location>
</feature>
<dbReference type="GO" id="GO:0004252">
    <property type="term" value="F:serine-type endopeptidase activity"/>
    <property type="evidence" value="ECO:0007669"/>
    <property type="project" value="InterPro"/>
</dbReference>
<protein>
    <recommendedName>
        <fullName evidence="6">PDZ domain-containing protein</fullName>
    </recommendedName>
</protein>
<comment type="caution">
    <text evidence="7">The sequence shown here is derived from an EMBL/GenBank/DDBJ whole genome shotgun (WGS) entry which is preliminary data.</text>
</comment>
<dbReference type="Gene3D" id="2.30.42.10">
    <property type="match status" value="1"/>
</dbReference>
<comment type="similarity">
    <text evidence="1">Belongs to the peptidase S1C family.</text>
</comment>
<dbReference type="InterPro" id="IPR036034">
    <property type="entry name" value="PDZ_sf"/>
</dbReference>
<keyword evidence="5" id="KW-1133">Transmembrane helix</keyword>
<dbReference type="PANTHER" id="PTHR22939:SF129">
    <property type="entry name" value="SERINE PROTEASE HTRA2, MITOCHONDRIAL"/>
    <property type="match status" value="1"/>
</dbReference>
<keyword evidence="4" id="KW-0720">Serine protease</keyword>
<dbReference type="GO" id="GO:0042597">
    <property type="term" value="C:periplasmic space"/>
    <property type="evidence" value="ECO:0007669"/>
    <property type="project" value="TreeGrafter"/>
</dbReference>
<dbReference type="Pfam" id="PF17820">
    <property type="entry name" value="PDZ_6"/>
    <property type="match status" value="1"/>
</dbReference>
<evidence type="ECO:0000313" key="8">
    <source>
        <dbReference type="Proteomes" id="UP000033202"/>
    </source>
</evidence>
<dbReference type="GO" id="GO:0006515">
    <property type="term" value="P:protein quality control for misfolded or incompletely synthesized proteins"/>
    <property type="evidence" value="ECO:0007669"/>
    <property type="project" value="TreeGrafter"/>
</dbReference>
<dbReference type="PANTHER" id="PTHR22939">
    <property type="entry name" value="SERINE PROTEASE FAMILY S1C HTRA-RELATED"/>
    <property type="match status" value="1"/>
</dbReference>
<name>A0A0E9MN40_9SPHN</name>
<feature type="domain" description="PDZ" evidence="6">
    <location>
        <begin position="242"/>
        <end position="313"/>
    </location>
</feature>
<evidence type="ECO:0000313" key="7">
    <source>
        <dbReference type="EMBL" id="GAO38908.1"/>
    </source>
</evidence>
<dbReference type="EMBL" id="BBWU01000021">
    <property type="protein sequence ID" value="GAO38908.1"/>
    <property type="molecule type" value="Genomic_DNA"/>
</dbReference>
<dbReference type="InterPro" id="IPR009003">
    <property type="entry name" value="Peptidase_S1_PA"/>
</dbReference>
<keyword evidence="8" id="KW-1185">Reference proteome</keyword>
<evidence type="ECO:0000256" key="1">
    <source>
        <dbReference type="ARBA" id="ARBA00010541"/>
    </source>
</evidence>
<evidence type="ECO:0000256" key="3">
    <source>
        <dbReference type="ARBA" id="ARBA00022801"/>
    </source>
</evidence>
<dbReference type="AlphaFoldDB" id="A0A0E9MN40"/>
<dbReference type="InterPro" id="IPR041489">
    <property type="entry name" value="PDZ_6"/>
</dbReference>
<dbReference type="RefSeq" id="WP_046347740.1">
    <property type="nucleotide sequence ID" value="NZ_BBWU01000021.1"/>
</dbReference>
<keyword evidence="2" id="KW-0645">Protease</keyword>
<dbReference type="InterPro" id="IPR001478">
    <property type="entry name" value="PDZ"/>
</dbReference>
<proteinExistence type="inferred from homology"/>
<dbReference type="SUPFAM" id="SSF50156">
    <property type="entry name" value="PDZ domain-like"/>
    <property type="match status" value="1"/>
</dbReference>
<dbReference type="Gene3D" id="2.40.10.120">
    <property type="match status" value="1"/>
</dbReference>
<dbReference type="SMART" id="SM00228">
    <property type="entry name" value="PDZ"/>
    <property type="match status" value="1"/>
</dbReference>
<dbReference type="InterPro" id="IPR001940">
    <property type="entry name" value="Peptidase_S1C"/>
</dbReference>
<reference evidence="7 8" key="1">
    <citation type="submission" date="2015-04" db="EMBL/GenBank/DDBJ databases">
        <title>Whole genome shotgun sequence of Sphingomonas changbaiensis NBRC 104936.</title>
        <authorList>
            <person name="Katano-Makiyama Y."/>
            <person name="Hosoyama A."/>
            <person name="Hashimoto M."/>
            <person name="Noguchi M."/>
            <person name="Tsuchikane K."/>
            <person name="Ohji S."/>
            <person name="Yamazoe A."/>
            <person name="Ichikawa N."/>
            <person name="Kimura A."/>
            <person name="Fujita N."/>
        </authorList>
    </citation>
    <scope>NUCLEOTIDE SEQUENCE [LARGE SCALE GENOMIC DNA]</scope>
    <source>
        <strain evidence="7 8">NBRC 104936</strain>
    </source>
</reference>
<dbReference type="Pfam" id="PF13365">
    <property type="entry name" value="Trypsin_2"/>
    <property type="match status" value="1"/>
</dbReference>
<dbReference type="SUPFAM" id="SSF50494">
    <property type="entry name" value="Trypsin-like serine proteases"/>
    <property type="match status" value="1"/>
</dbReference>
<sequence length="352" mass="35286">MTDPAPPRWHRPALVAGGIVGVLILSIIGGYFGAGLRSTPAARAVRLPSIVQLVPRRPDAPSDADLVKSACPSVVKVTTGQSGVNPVSVPGVIVSRQGAILTSDAGNATDQATVLLSGGDTLPAKLLATDPLAGLALYQIDQDASPALDIPAVEFPPVGTRLLALAAPNGSGCAMAPLTVGSDFITDGGALQVYLAPIPVPPAAFAGGPVIDGNGQLAGMLVASDDTGGARILPATVLAPIVSELLRTRAAGPNRIGLEIGEISPALADRLGYGRRSGAMVAIADDKGPAAKAGLRAGDIILSINGQPVSSASEAGRALVDTGPIAIEALRGTQRLDVTLGKPAASARARRR</sequence>
<keyword evidence="5" id="KW-0472">Membrane</keyword>
<dbReference type="Proteomes" id="UP000033202">
    <property type="component" value="Unassembled WGS sequence"/>
</dbReference>
<dbReference type="STRING" id="1219043.SCH01S_21_00950"/>
<evidence type="ECO:0000256" key="4">
    <source>
        <dbReference type="ARBA" id="ARBA00022825"/>
    </source>
</evidence>
<keyword evidence="5" id="KW-0812">Transmembrane</keyword>
<gene>
    <name evidence="7" type="ORF">SCH01S_21_00950</name>
</gene>
<dbReference type="PRINTS" id="PR00834">
    <property type="entry name" value="PROTEASES2C"/>
</dbReference>
<evidence type="ECO:0000259" key="6">
    <source>
        <dbReference type="PROSITE" id="PS50106"/>
    </source>
</evidence>
<organism evidence="7 8">
    <name type="scientific">Sphingomonas changbaiensis NBRC 104936</name>
    <dbReference type="NCBI Taxonomy" id="1219043"/>
    <lineage>
        <taxon>Bacteria</taxon>
        <taxon>Pseudomonadati</taxon>
        <taxon>Pseudomonadota</taxon>
        <taxon>Alphaproteobacteria</taxon>
        <taxon>Sphingomonadales</taxon>
        <taxon>Sphingomonadaceae</taxon>
        <taxon>Sphingomonas</taxon>
    </lineage>
</organism>
<dbReference type="PROSITE" id="PS50106">
    <property type="entry name" value="PDZ"/>
    <property type="match status" value="1"/>
</dbReference>
<evidence type="ECO:0000256" key="5">
    <source>
        <dbReference type="SAM" id="Phobius"/>
    </source>
</evidence>